<gene>
    <name evidence="6" type="ORF">PCAL00307_LOCUS8258</name>
    <name evidence="7" type="ORF">PECAL_3P11520</name>
</gene>
<evidence type="ECO:0000313" key="8">
    <source>
        <dbReference type="Proteomes" id="UP000789595"/>
    </source>
</evidence>
<dbReference type="PANTHER" id="PTHR47567">
    <property type="entry name" value="MITOCHONDRIAL SUBSTRATE/SOLUTE CARRIER"/>
    <property type="match status" value="1"/>
</dbReference>
<comment type="subcellular location">
    <subcellularLocation>
        <location evidence="1">Membrane</location>
        <topology evidence="1">Multi-pass membrane protein</topology>
    </subcellularLocation>
</comment>
<dbReference type="EMBL" id="HBIW01009674">
    <property type="protein sequence ID" value="CAE0692822.1"/>
    <property type="molecule type" value="Transcribed_RNA"/>
</dbReference>
<evidence type="ECO:0000313" key="7">
    <source>
        <dbReference type="EMBL" id="CAH0371221.1"/>
    </source>
</evidence>
<reference evidence="7" key="2">
    <citation type="submission" date="2021-11" db="EMBL/GenBank/DDBJ databases">
        <authorList>
            <consortium name="Genoscope - CEA"/>
            <person name="William W."/>
        </authorList>
    </citation>
    <scope>NUCLEOTIDE SEQUENCE</scope>
</reference>
<dbReference type="AlphaFoldDB" id="A0A7S4E6P7"/>
<keyword evidence="8" id="KW-1185">Reference proteome</keyword>
<evidence type="ECO:0000256" key="3">
    <source>
        <dbReference type="ARBA" id="ARBA00023136"/>
    </source>
</evidence>
<evidence type="ECO:0000256" key="5">
    <source>
        <dbReference type="SAM" id="Phobius"/>
    </source>
</evidence>
<accession>A0A7S4E6P7</accession>
<dbReference type="Pfam" id="PF00153">
    <property type="entry name" value="Mito_carr"/>
    <property type="match status" value="1"/>
</dbReference>
<feature type="transmembrane region" description="Helical" evidence="5">
    <location>
        <begin position="29"/>
        <end position="54"/>
    </location>
</feature>
<dbReference type="PANTHER" id="PTHR47567:SF1">
    <property type="entry name" value="NAD-DEPENDENT EPIMERASE_DEHYDRATASE DOMAIN-CONTAINING PROTEIN"/>
    <property type="match status" value="1"/>
</dbReference>
<protein>
    <submittedName>
        <fullName evidence="6">Uncharacterized protein</fullName>
    </submittedName>
</protein>
<feature type="region of interest" description="Disordered" evidence="4">
    <location>
        <begin position="1"/>
        <end position="23"/>
    </location>
</feature>
<dbReference type="SUPFAM" id="SSF103506">
    <property type="entry name" value="Mitochondrial carrier"/>
    <property type="match status" value="1"/>
</dbReference>
<reference evidence="6" key="1">
    <citation type="submission" date="2021-01" db="EMBL/GenBank/DDBJ databases">
        <authorList>
            <person name="Corre E."/>
            <person name="Pelletier E."/>
            <person name="Niang G."/>
            <person name="Scheremetjew M."/>
            <person name="Finn R."/>
            <person name="Kale V."/>
            <person name="Holt S."/>
            <person name="Cochrane G."/>
            <person name="Meng A."/>
            <person name="Brown T."/>
            <person name="Cohen L."/>
        </authorList>
    </citation>
    <scope>NUCLEOTIDE SEQUENCE</scope>
    <source>
        <strain evidence="6">CCMP1756</strain>
    </source>
</reference>
<evidence type="ECO:0000256" key="1">
    <source>
        <dbReference type="ARBA" id="ARBA00004141"/>
    </source>
</evidence>
<keyword evidence="3 5" id="KW-0472">Membrane</keyword>
<dbReference type="InterPro" id="IPR018108">
    <property type="entry name" value="MCP_transmembrane"/>
</dbReference>
<sequence>MAQRKPPHALEVQGPPARRRPGPSLLRKACRAALGGGAPGAAAMVLQVLLLMWLRTTINIQLATGSGFFATMRHLYREGGVPRFYQGLWIALLSAPLARFGDTAANEGALALLEASALPVAAKTIVASCCAALWRIFIFPFDTVKTTLQVSGGAALRAKIAAGGLFSLYGGALGASFATLVGHYPWFATNNVLEGAVPDFGPRLKLARRALIGFVCSAVSDTVSNSIRVVKVYVQTSKVPIGYAAAVSEVLAARGLGGLLWSGLPAKLLCNGISSIVFSVAWKGLMERYKKANPPKRDDGEDVEPLLPR</sequence>
<proteinExistence type="predicted"/>
<keyword evidence="2 5" id="KW-0812">Transmembrane</keyword>
<name>A0A7S4E6P7_9STRA</name>
<dbReference type="InterPro" id="IPR023395">
    <property type="entry name" value="MCP_dom_sf"/>
</dbReference>
<evidence type="ECO:0000256" key="4">
    <source>
        <dbReference type="SAM" id="MobiDB-lite"/>
    </source>
</evidence>
<dbReference type="Proteomes" id="UP000789595">
    <property type="component" value="Unassembled WGS sequence"/>
</dbReference>
<dbReference type="Gene3D" id="1.50.40.10">
    <property type="entry name" value="Mitochondrial carrier domain"/>
    <property type="match status" value="1"/>
</dbReference>
<dbReference type="EMBL" id="CAKKNE010000003">
    <property type="protein sequence ID" value="CAH0371221.1"/>
    <property type="molecule type" value="Genomic_DNA"/>
</dbReference>
<dbReference type="OrthoDB" id="409948at2759"/>
<organism evidence="6">
    <name type="scientific">Pelagomonas calceolata</name>
    <dbReference type="NCBI Taxonomy" id="35677"/>
    <lineage>
        <taxon>Eukaryota</taxon>
        <taxon>Sar</taxon>
        <taxon>Stramenopiles</taxon>
        <taxon>Ochrophyta</taxon>
        <taxon>Pelagophyceae</taxon>
        <taxon>Pelagomonadales</taxon>
        <taxon>Pelagomonadaceae</taxon>
        <taxon>Pelagomonas</taxon>
    </lineage>
</organism>
<evidence type="ECO:0000256" key="2">
    <source>
        <dbReference type="ARBA" id="ARBA00022692"/>
    </source>
</evidence>
<dbReference type="GO" id="GO:0016020">
    <property type="term" value="C:membrane"/>
    <property type="evidence" value="ECO:0007669"/>
    <property type="project" value="UniProtKB-SubCell"/>
</dbReference>
<evidence type="ECO:0000313" key="6">
    <source>
        <dbReference type="EMBL" id="CAE0692822.1"/>
    </source>
</evidence>
<keyword evidence="5" id="KW-1133">Transmembrane helix</keyword>